<dbReference type="SUPFAM" id="SSF53756">
    <property type="entry name" value="UDP-Glycosyltransferase/glycogen phosphorylase"/>
    <property type="match status" value="1"/>
</dbReference>
<dbReference type="Pfam" id="PF02350">
    <property type="entry name" value="Epimerase_2"/>
    <property type="match status" value="1"/>
</dbReference>
<dbReference type="CDD" id="cd03786">
    <property type="entry name" value="GTB_UDP-GlcNAc_2-Epimerase"/>
    <property type="match status" value="1"/>
</dbReference>
<evidence type="ECO:0000259" key="7">
    <source>
        <dbReference type="Pfam" id="PF02350"/>
    </source>
</evidence>
<dbReference type="RefSeq" id="WP_008735112.1">
    <property type="nucleotide sequence ID" value="NZ_CP004387.1"/>
</dbReference>
<dbReference type="EC" id="5.1.3.14" evidence="4"/>
<dbReference type="PANTHER" id="PTHR43174">
    <property type="entry name" value="UDP-N-ACETYLGLUCOSAMINE 2-EPIMERASE"/>
    <property type="match status" value="1"/>
</dbReference>
<dbReference type="PANTHER" id="PTHR43174:SF2">
    <property type="entry name" value="UDP-N-ACETYLGLUCOSAMINE 2-EPIMERASE"/>
    <property type="match status" value="1"/>
</dbReference>
<protein>
    <recommendedName>
        <fullName evidence="5">UDP-N-acetylglucosamine 2-epimerase</fullName>
        <ecNumber evidence="4">5.1.3.14</ecNumber>
    </recommendedName>
</protein>
<evidence type="ECO:0000313" key="8">
    <source>
        <dbReference type="EMBL" id="AJD48527.1"/>
    </source>
</evidence>
<gene>
    <name evidence="8" type="ORF">S7S_10575</name>
</gene>
<evidence type="ECO:0000313" key="9">
    <source>
        <dbReference type="Proteomes" id="UP000006764"/>
    </source>
</evidence>
<dbReference type="InterPro" id="IPR029767">
    <property type="entry name" value="WecB-like"/>
</dbReference>
<keyword evidence="1 6" id="KW-0413">Isomerase</keyword>
<comment type="similarity">
    <text evidence="3 6">Belongs to the UDP-N-acetylglucosamine 2-epimerase family.</text>
</comment>
<dbReference type="NCBIfam" id="TIGR00236">
    <property type="entry name" value="wecB"/>
    <property type="match status" value="1"/>
</dbReference>
<dbReference type="OrthoDB" id="9803238at2"/>
<dbReference type="EMBL" id="CP004387">
    <property type="protein sequence ID" value="AJD48527.1"/>
    <property type="molecule type" value="Genomic_DNA"/>
</dbReference>
<keyword evidence="9" id="KW-1185">Reference proteome</keyword>
<comment type="catalytic activity">
    <reaction evidence="2">
        <text>UDP-N-acetyl-alpha-D-glucosamine = UDP-N-acetyl-alpha-D-mannosamine</text>
        <dbReference type="Rhea" id="RHEA:17213"/>
        <dbReference type="ChEBI" id="CHEBI:57705"/>
        <dbReference type="ChEBI" id="CHEBI:68623"/>
        <dbReference type="EC" id="5.1.3.14"/>
    </reaction>
</comment>
<dbReference type="HOGENOM" id="CLU_041674_1_0_6"/>
<feature type="domain" description="UDP-N-acetylglucosamine 2-epimerase" evidence="7">
    <location>
        <begin position="25"/>
        <end position="372"/>
    </location>
</feature>
<evidence type="ECO:0000256" key="4">
    <source>
        <dbReference type="ARBA" id="ARBA00038858"/>
    </source>
</evidence>
<dbReference type="KEGG" id="apac:S7S_10575"/>
<accession>A0A0B4XQL3</accession>
<evidence type="ECO:0000256" key="6">
    <source>
        <dbReference type="RuleBase" id="RU003513"/>
    </source>
</evidence>
<dbReference type="GO" id="GO:0008761">
    <property type="term" value="F:UDP-N-acetylglucosamine 2-epimerase activity"/>
    <property type="evidence" value="ECO:0007669"/>
    <property type="project" value="UniProtKB-EC"/>
</dbReference>
<dbReference type="Gene3D" id="3.40.50.2000">
    <property type="entry name" value="Glycogen Phosphorylase B"/>
    <property type="match status" value="2"/>
</dbReference>
<dbReference type="FunFam" id="3.40.50.2000:FF:000043">
    <property type="entry name" value="UDP-N-acetylglucosamine 2-epimerase"/>
    <property type="match status" value="1"/>
</dbReference>
<name>A0A0B4XQL3_9GAMM</name>
<organism evidence="8 9">
    <name type="scientific">Isoalcanivorax pacificus W11-5</name>
    <dbReference type="NCBI Taxonomy" id="391936"/>
    <lineage>
        <taxon>Bacteria</taxon>
        <taxon>Pseudomonadati</taxon>
        <taxon>Pseudomonadota</taxon>
        <taxon>Gammaproteobacteria</taxon>
        <taxon>Oceanospirillales</taxon>
        <taxon>Alcanivoracaceae</taxon>
        <taxon>Isoalcanivorax</taxon>
    </lineage>
</organism>
<dbReference type="InterPro" id="IPR003331">
    <property type="entry name" value="UDP_GlcNAc_Epimerase_2_dom"/>
</dbReference>
<proteinExistence type="inferred from homology"/>
<evidence type="ECO:0000256" key="2">
    <source>
        <dbReference type="ARBA" id="ARBA00036080"/>
    </source>
</evidence>
<dbReference type="STRING" id="391936.S7S_10575"/>
<evidence type="ECO:0000256" key="3">
    <source>
        <dbReference type="ARBA" id="ARBA00038209"/>
    </source>
</evidence>
<dbReference type="Proteomes" id="UP000006764">
    <property type="component" value="Chromosome"/>
</dbReference>
<dbReference type="AlphaFoldDB" id="A0A0B4XQL3"/>
<reference evidence="8 9" key="1">
    <citation type="journal article" date="2012" name="J. Bacteriol.">
        <title>Genome sequence of an alkane-degrading bacterium, Alcanivorax pacificus type strain W11-5, isolated from deep sea sediment.</title>
        <authorList>
            <person name="Lai Q."/>
            <person name="Shao Z."/>
        </authorList>
    </citation>
    <scope>NUCLEOTIDE SEQUENCE [LARGE SCALE GENOMIC DNA]</scope>
    <source>
        <strain evidence="8 9">W11-5</strain>
    </source>
</reference>
<sequence>MTPPKKIMCVFGTRPEAIKMAPVVKALDAAEGIDSRVCVTAQHREMLDQVLHLFDIVPHHDLNIMAPGQDLYDITTRILLGLRDVLREEKPDMILVHGDTTTTFAASLAAFYEKVPIGHVEAGLRSGNLQSPWPEEANRKLTGVLANLHFAPTETAKNDLLREGVPADRILVTGNTVIDALLWVKARIDQDAALRDQLATQLPYGTQHPMVLITGHRRESFGGGFERICQAIAQLATAHPDHDFVYPVHLNPNVQQPVNRLLSGLNNVHLIAPQDYLPFVWLMMNARLILTDSGGIQEEAPSLGKPVLVMRDTTERPDAVTAGTVKLVGTETEVIYEAANQLLTDEAAWEAMSRAHNPYGDGCAAQQIANILQKDDFYY</sequence>
<evidence type="ECO:0000256" key="5">
    <source>
        <dbReference type="ARBA" id="ARBA00074883"/>
    </source>
</evidence>
<evidence type="ECO:0000256" key="1">
    <source>
        <dbReference type="ARBA" id="ARBA00023235"/>
    </source>
</evidence>